<evidence type="ECO:0000313" key="1">
    <source>
        <dbReference type="EMBL" id="DAF63939.1"/>
    </source>
</evidence>
<reference evidence="1" key="1">
    <citation type="journal article" date="2021" name="Proc. Natl. Acad. Sci. U.S.A.">
        <title>A Catalog of Tens of Thousands of Viruses from Human Metagenomes Reveals Hidden Associations with Chronic Diseases.</title>
        <authorList>
            <person name="Tisza M.J."/>
            <person name="Buck C.B."/>
        </authorList>
    </citation>
    <scope>NUCLEOTIDE SEQUENCE</scope>
    <source>
        <strain evidence="1">Ct6zc1</strain>
    </source>
</reference>
<sequence>MRPQDRYNKEKMTIISARFKNDFAEEFKQACKALGVSQADVIRDAMNQTIEKANALDGLDMFSIDKMNQDEAYFNQFIQELKDYDDFGKFKGYFGRPSDVEDRICELNTSCEIYTEVNGSYECTSNDKEIHDEFGSDDNHKINGYIAIEVGYGKHVKMYGEYFCEDWDEDDDVYQNCSFGNYYGIDLD</sequence>
<accession>A0A8S5TLK6</accession>
<name>A0A8S5TLK6_9VIRU</name>
<dbReference type="EMBL" id="BK032846">
    <property type="protein sequence ID" value="DAF63939.1"/>
    <property type="molecule type" value="Genomic_DNA"/>
</dbReference>
<proteinExistence type="predicted"/>
<protein>
    <submittedName>
        <fullName evidence="1">Arc-like DNA binding domain protein</fullName>
    </submittedName>
</protein>
<organism evidence="1">
    <name type="scientific">virus sp. ct6zc1</name>
    <dbReference type="NCBI Taxonomy" id="2827984"/>
    <lineage>
        <taxon>Viruses</taxon>
    </lineage>
</organism>